<name>A0ACA9KKQ1_9GLOM</name>
<dbReference type="Proteomes" id="UP000789920">
    <property type="component" value="Unassembled WGS sequence"/>
</dbReference>
<comment type="caution">
    <text evidence="1">The sequence shown here is derived from an EMBL/GenBank/DDBJ whole genome shotgun (WGS) entry which is preliminary data.</text>
</comment>
<dbReference type="EMBL" id="CAJVQC010000662">
    <property type="protein sequence ID" value="CAG8477102.1"/>
    <property type="molecule type" value="Genomic_DNA"/>
</dbReference>
<evidence type="ECO:0000313" key="1">
    <source>
        <dbReference type="EMBL" id="CAG8477102.1"/>
    </source>
</evidence>
<organism evidence="1 2">
    <name type="scientific">Racocetra persica</name>
    <dbReference type="NCBI Taxonomy" id="160502"/>
    <lineage>
        <taxon>Eukaryota</taxon>
        <taxon>Fungi</taxon>
        <taxon>Fungi incertae sedis</taxon>
        <taxon>Mucoromycota</taxon>
        <taxon>Glomeromycotina</taxon>
        <taxon>Glomeromycetes</taxon>
        <taxon>Diversisporales</taxon>
        <taxon>Gigasporaceae</taxon>
        <taxon>Racocetra</taxon>
    </lineage>
</organism>
<protein>
    <submittedName>
        <fullName evidence="1">37123_t:CDS:1</fullName>
    </submittedName>
</protein>
<proteinExistence type="predicted"/>
<gene>
    <name evidence="1" type="ORF">RPERSI_LOCUS822</name>
</gene>
<accession>A0ACA9KKQ1</accession>
<evidence type="ECO:0000313" key="2">
    <source>
        <dbReference type="Proteomes" id="UP000789920"/>
    </source>
</evidence>
<keyword evidence="2" id="KW-1185">Reference proteome</keyword>
<sequence length="297" mass="34765">MGISKSCYENSFDNELISSPLPPYQLTIEIDELVSPPKNSRKAKKFQKNPHSTSPPRPQNDFILFRRDFYAKLRVEGIKMNNGDISRLASEVWNQQPNEVRRYFKILEELAIEKHNATYPDYKYSPKKSNVKKPKSKNTRQVNTNIERFPVIQNEMSEVTLEEPKSTLEIPLNENTNVIDLNYGESTNFEGILPDFLLYPEPLFTENSEPLLYTESSEPLLYTEYSEPLLYTEYSEPLLYTEFSEPETTEYEYPEFETTEYGFENDQINDQESFDKIFNEIINPAILNEGNDSYPQF</sequence>
<reference evidence="1" key="1">
    <citation type="submission" date="2021-06" db="EMBL/GenBank/DDBJ databases">
        <authorList>
            <person name="Kallberg Y."/>
            <person name="Tangrot J."/>
            <person name="Rosling A."/>
        </authorList>
    </citation>
    <scope>NUCLEOTIDE SEQUENCE</scope>
    <source>
        <strain evidence="1">MA461A</strain>
    </source>
</reference>